<sequence length="334" mass="35606">MASSDLPPRGSPTPGAAVDSSGVLVPGKVAVITGASSGIGRCTALRCAKLGMKLVLADINAADLEAVRQECVEAGALPDSVLAQVCDVTKEAQVMELKKAAFGTFKAVHFLMNNAAIQNNGNASAIEFLDRWKAVMDVNFFGVVYGCQFFVPDMIASGESCVVVNTGSKQGITSPPGDTAYNCSKSAVKTLTEGLQHTLRSTPGCKVNAFLLVPGWTVTMIATKANQRLQGDSWNAAMAQDERSYDGVADRTAAAEKLMARGAWPADLVVDELFGAIDAGAPFYIVCPDGETTRAMDKGRMQWAADDLLFRRQPLSRWSEQYKEEYAEVSKGFV</sequence>
<comment type="caution">
    <text evidence="4">The sequence shown here is derived from an EMBL/GenBank/DDBJ whole genome shotgun (WGS) entry which is preliminary data.</text>
</comment>
<dbReference type="OrthoDB" id="311525at2759"/>
<proteinExistence type="inferred from homology"/>
<dbReference type="Gene3D" id="3.40.50.720">
    <property type="entry name" value="NAD(P)-binding Rossmann-like Domain"/>
    <property type="match status" value="1"/>
</dbReference>
<dbReference type="Proteomes" id="UP000654075">
    <property type="component" value="Unassembled WGS sequence"/>
</dbReference>
<keyword evidence="2" id="KW-0560">Oxidoreductase</keyword>
<dbReference type="GO" id="GO:0050664">
    <property type="term" value="F:oxidoreductase activity, acting on NAD(P)H, oxygen as acceptor"/>
    <property type="evidence" value="ECO:0007669"/>
    <property type="project" value="TreeGrafter"/>
</dbReference>
<dbReference type="PRINTS" id="PR00081">
    <property type="entry name" value="GDHRDH"/>
</dbReference>
<dbReference type="SUPFAM" id="SSF51735">
    <property type="entry name" value="NAD(P)-binding Rossmann-fold domains"/>
    <property type="match status" value="1"/>
</dbReference>
<protein>
    <submittedName>
        <fullName evidence="4">Uncharacterized protein</fullName>
    </submittedName>
</protein>
<evidence type="ECO:0000313" key="6">
    <source>
        <dbReference type="Proteomes" id="UP000654075"/>
    </source>
</evidence>
<dbReference type="InterPro" id="IPR036291">
    <property type="entry name" value="NAD(P)-bd_dom_sf"/>
</dbReference>
<dbReference type="AlphaFoldDB" id="A0A813HJL1"/>
<evidence type="ECO:0000313" key="4">
    <source>
        <dbReference type="EMBL" id="CAE8637778.1"/>
    </source>
</evidence>
<keyword evidence="6" id="KW-1185">Reference proteome</keyword>
<dbReference type="CDD" id="cd05233">
    <property type="entry name" value="SDR_c"/>
    <property type="match status" value="1"/>
</dbReference>
<dbReference type="PROSITE" id="PS00061">
    <property type="entry name" value="ADH_SHORT"/>
    <property type="match status" value="1"/>
</dbReference>
<dbReference type="EMBL" id="CAJNNW010001358">
    <property type="protein sequence ID" value="CAE8637778.1"/>
    <property type="molecule type" value="Genomic_DNA"/>
</dbReference>
<accession>A0A813HJL1</accession>
<dbReference type="Proteomes" id="UP000626109">
    <property type="component" value="Unassembled WGS sequence"/>
</dbReference>
<evidence type="ECO:0000313" key="5">
    <source>
        <dbReference type="Proteomes" id="UP000626109"/>
    </source>
</evidence>
<reference evidence="4" key="1">
    <citation type="submission" date="2021-02" db="EMBL/GenBank/DDBJ databases">
        <authorList>
            <person name="Dougan E. K."/>
            <person name="Rhodes N."/>
            <person name="Thang M."/>
            <person name="Chan C."/>
        </authorList>
    </citation>
    <scope>NUCLEOTIDE SEQUENCE</scope>
</reference>
<name>A0A813HJL1_POLGL</name>
<dbReference type="InterPro" id="IPR002347">
    <property type="entry name" value="SDR_fam"/>
</dbReference>
<dbReference type="InterPro" id="IPR020904">
    <property type="entry name" value="Sc_DH/Rdtase_CS"/>
</dbReference>
<evidence type="ECO:0000256" key="2">
    <source>
        <dbReference type="ARBA" id="ARBA00023002"/>
    </source>
</evidence>
<dbReference type="PANTHER" id="PTHR43008:SF7">
    <property type="entry name" value="SHORT CHAIN DEHYDROGENASE_REDUCTASE (AFU_ORTHOLOGUE AFUA_2G00830)"/>
    <property type="match status" value="1"/>
</dbReference>
<dbReference type="Pfam" id="PF00106">
    <property type="entry name" value="adh_short"/>
    <property type="match status" value="1"/>
</dbReference>
<dbReference type="PANTHER" id="PTHR43008">
    <property type="entry name" value="BENZIL REDUCTASE"/>
    <property type="match status" value="1"/>
</dbReference>
<gene>
    <name evidence="3" type="ORF">PGLA1383_LOCUS33002</name>
    <name evidence="4" type="ORF">PGLA2088_LOCUS1712</name>
</gene>
<dbReference type="GO" id="GO:0016616">
    <property type="term" value="F:oxidoreductase activity, acting on the CH-OH group of donors, NAD or NADP as acceptor"/>
    <property type="evidence" value="ECO:0007669"/>
    <property type="project" value="UniProtKB-ARBA"/>
</dbReference>
<organism evidence="4 5">
    <name type="scientific">Polarella glacialis</name>
    <name type="common">Dinoflagellate</name>
    <dbReference type="NCBI Taxonomy" id="89957"/>
    <lineage>
        <taxon>Eukaryota</taxon>
        <taxon>Sar</taxon>
        <taxon>Alveolata</taxon>
        <taxon>Dinophyceae</taxon>
        <taxon>Suessiales</taxon>
        <taxon>Suessiaceae</taxon>
        <taxon>Polarella</taxon>
    </lineage>
</organism>
<comment type="similarity">
    <text evidence="1">Belongs to the short-chain dehydrogenases/reductases (SDR) family.</text>
</comment>
<dbReference type="EMBL" id="CAJNNV010025591">
    <property type="protein sequence ID" value="CAE8615286.1"/>
    <property type="molecule type" value="Genomic_DNA"/>
</dbReference>
<evidence type="ECO:0000256" key="1">
    <source>
        <dbReference type="ARBA" id="ARBA00006484"/>
    </source>
</evidence>
<evidence type="ECO:0000313" key="3">
    <source>
        <dbReference type="EMBL" id="CAE8615286.1"/>
    </source>
</evidence>